<dbReference type="AlphaFoldDB" id="A0A2K3KRW9"/>
<accession>A0A2K3KRW9</accession>
<gene>
    <name evidence="1" type="ORF">L195_g064243</name>
</gene>
<evidence type="ECO:0000313" key="2">
    <source>
        <dbReference type="Proteomes" id="UP000236291"/>
    </source>
</evidence>
<organism evidence="1 2">
    <name type="scientific">Trifolium pratense</name>
    <name type="common">Red clover</name>
    <dbReference type="NCBI Taxonomy" id="57577"/>
    <lineage>
        <taxon>Eukaryota</taxon>
        <taxon>Viridiplantae</taxon>
        <taxon>Streptophyta</taxon>
        <taxon>Embryophyta</taxon>
        <taxon>Tracheophyta</taxon>
        <taxon>Spermatophyta</taxon>
        <taxon>Magnoliopsida</taxon>
        <taxon>eudicotyledons</taxon>
        <taxon>Gunneridae</taxon>
        <taxon>Pentapetalae</taxon>
        <taxon>rosids</taxon>
        <taxon>fabids</taxon>
        <taxon>Fabales</taxon>
        <taxon>Fabaceae</taxon>
        <taxon>Papilionoideae</taxon>
        <taxon>50 kb inversion clade</taxon>
        <taxon>NPAAA clade</taxon>
        <taxon>Hologalegina</taxon>
        <taxon>IRL clade</taxon>
        <taxon>Trifolieae</taxon>
        <taxon>Trifolium</taxon>
    </lineage>
</organism>
<reference evidence="1 2" key="1">
    <citation type="journal article" date="2014" name="Am. J. Bot.">
        <title>Genome assembly and annotation for red clover (Trifolium pratense; Fabaceae).</title>
        <authorList>
            <person name="Istvanek J."/>
            <person name="Jaros M."/>
            <person name="Krenek A."/>
            <person name="Repkova J."/>
        </authorList>
    </citation>
    <scope>NUCLEOTIDE SEQUENCE [LARGE SCALE GENOMIC DNA]</scope>
    <source>
        <strain evidence="2">cv. Tatra</strain>
        <tissue evidence="1">Young leaves</tissue>
    </source>
</reference>
<dbReference type="Proteomes" id="UP000236291">
    <property type="component" value="Unassembled WGS sequence"/>
</dbReference>
<feature type="non-terminal residue" evidence="1">
    <location>
        <position position="22"/>
    </location>
</feature>
<reference evidence="1 2" key="2">
    <citation type="journal article" date="2017" name="Front. Plant Sci.">
        <title>Gene Classification and Mining of Molecular Markers Useful in Red Clover (Trifolium pratense) Breeding.</title>
        <authorList>
            <person name="Istvanek J."/>
            <person name="Dluhosova J."/>
            <person name="Dluhos P."/>
            <person name="Patkova L."/>
            <person name="Nedelnik J."/>
            <person name="Repkova J."/>
        </authorList>
    </citation>
    <scope>NUCLEOTIDE SEQUENCE [LARGE SCALE GENOMIC DNA]</scope>
    <source>
        <strain evidence="2">cv. Tatra</strain>
        <tissue evidence="1">Young leaves</tissue>
    </source>
</reference>
<protein>
    <submittedName>
        <fullName evidence="1">Uncharacterized protein</fullName>
    </submittedName>
</protein>
<sequence>MECCRTLDQRVVPVFCHVDPSD</sequence>
<evidence type="ECO:0000313" key="1">
    <source>
        <dbReference type="EMBL" id="PNX69015.1"/>
    </source>
</evidence>
<comment type="caution">
    <text evidence="1">The sequence shown here is derived from an EMBL/GenBank/DDBJ whole genome shotgun (WGS) entry which is preliminary data.</text>
</comment>
<dbReference type="EMBL" id="ASHM01239492">
    <property type="protein sequence ID" value="PNX69015.1"/>
    <property type="molecule type" value="Genomic_DNA"/>
</dbReference>
<proteinExistence type="predicted"/>
<name>A0A2K3KRW9_TRIPR</name>